<reference evidence="5" key="1">
    <citation type="submission" date="2025-08" db="UniProtKB">
        <authorList>
            <consortium name="RefSeq"/>
        </authorList>
    </citation>
    <scope>IDENTIFICATION</scope>
    <source>
        <tissue evidence="5">Whole sample</tissue>
    </source>
</reference>
<dbReference type="PANTHER" id="PTHR10656:SF69">
    <property type="entry name" value="MAB-21-LIKE HHH_H2TH-LIKE DOMAIN-CONTAINING PROTEIN"/>
    <property type="match status" value="1"/>
</dbReference>
<evidence type="ECO:0000313" key="4">
    <source>
        <dbReference type="Proteomes" id="UP000694844"/>
    </source>
</evidence>
<evidence type="ECO:0000313" key="5">
    <source>
        <dbReference type="RefSeq" id="XP_022287428.1"/>
    </source>
</evidence>
<evidence type="ECO:0000256" key="1">
    <source>
        <dbReference type="ARBA" id="ARBA00008307"/>
    </source>
</evidence>
<dbReference type="InterPro" id="IPR046906">
    <property type="entry name" value="Mab-21_HhH/H2TH-like"/>
</dbReference>
<dbReference type="Pfam" id="PF03281">
    <property type="entry name" value="Mab-21"/>
    <property type="match status" value="1"/>
</dbReference>
<dbReference type="SMART" id="SM01265">
    <property type="entry name" value="Mab-21"/>
    <property type="match status" value="1"/>
</dbReference>
<dbReference type="PANTHER" id="PTHR10656">
    <property type="entry name" value="CELL FATE DETERMINING PROTEIN MAB21-RELATED"/>
    <property type="match status" value="1"/>
</dbReference>
<dbReference type="KEGG" id="cvn:111100107"/>
<feature type="domain" description="Mab-21-like nucleotidyltransferase" evidence="2">
    <location>
        <begin position="134"/>
        <end position="246"/>
    </location>
</feature>
<feature type="domain" description="Mab-21-like HhH/H2TH-like" evidence="3">
    <location>
        <begin position="270"/>
        <end position="350"/>
    </location>
</feature>
<evidence type="ECO:0000259" key="2">
    <source>
        <dbReference type="Pfam" id="PF03281"/>
    </source>
</evidence>
<dbReference type="Gene3D" id="1.10.1410.40">
    <property type="match status" value="1"/>
</dbReference>
<dbReference type="RefSeq" id="XP_022287428.1">
    <property type="nucleotide sequence ID" value="XM_022431720.1"/>
</dbReference>
<evidence type="ECO:0000259" key="3">
    <source>
        <dbReference type="Pfam" id="PF20266"/>
    </source>
</evidence>
<sequence length="577" mass="66531">MNSSKADCKCTAGVISTFTSLKTWEEWKKDIAVRDFWETLNSLCGKTIIDVGSTGEGLAKLSSTLKRGSDIDMMETDTNYVVFERHEIRNHSCNILKLENSDNHPGYANLRLMMNNEYLHPNVFKERMKQRDLRTIFSGGFGRKTNCTLTVNGPAITAAVKSLFSSTGFQHESTPLDFVLAVHCNEWPSQADEWPERSRLNWPSSSMIANVMQMGCDLVPTGVSDITDTDTEWRISFVRAERFLIRSMNPAQFKTYQIFRIIFKNRRFGLDFHKKISSYVAKMVFFWVSEESDASIWKEVVSIKYVRLCLEKIMFFVRNGECPNFFMKKCNVLRDKLSESETKNFSKKIEIFITKGCFNCKITTLPGIGSPSDYVCPEDKKSLLNKEVQNKVFERDTMEQLGNCLLLDSFATIDSFMETLTKLYDFAISHKNKRTVYLRDFMIRCLYYAELRICNVIHHLCADQNNRVDLIRYLMLKANVRTEKHVPSEVTQTAHVFFTNKLYEDVLKFVTPMILQYQSYPCGRFDSNPSIRKVDLSDPTAFSPVCNITFFEVEESILPNALRLEVFIASTERAESS</sequence>
<dbReference type="AlphaFoldDB" id="A0A8B8AA49"/>
<proteinExistence type="inferred from homology"/>
<dbReference type="GeneID" id="111100107"/>
<dbReference type="InterPro" id="IPR046903">
    <property type="entry name" value="Mab-21-like_nuc_Trfase"/>
</dbReference>
<protein>
    <submittedName>
        <fullName evidence="5">Uncharacterized protein LOC111100107</fullName>
    </submittedName>
</protein>
<organism evidence="4 5">
    <name type="scientific">Crassostrea virginica</name>
    <name type="common">Eastern oyster</name>
    <dbReference type="NCBI Taxonomy" id="6565"/>
    <lineage>
        <taxon>Eukaryota</taxon>
        <taxon>Metazoa</taxon>
        <taxon>Spiralia</taxon>
        <taxon>Lophotrochozoa</taxon>
        <taxon>Mollusca</taxon>
        <taxon>Bivalvia</taxon>
        <taxon>Autobranchia</taxon>
        <taxon>Pteriomorphia</taxon>
        <taxon>Ostreida</taxon>
        <taxon>Ostreoidea</taxon>
        <taxon>Ostreidae</taxon>
        <taxon>Crassostrea</taxon>
    </lineage>
</organism>
<dbReference type="InterPro" id="IPR024810">
    <property type="entry name" value="MAB21L/cGLR"/>
</dbReference>
<name>A0A8B8AA49_CRAVI</name>
<keyword evidence="4" id="KW-1185">Reference proteome</keyword>
<comment type="similarity">
    <text evidence="1">Belongs to the mab-21 family.</text>
</comment>
<gene>
    <name evidence="5" type="primary">LOC111100107</name>
</gene>
<accession>A0A8B8AA49</accession>
<dbReference type="Pfam" id="PF20266">
    <property type="entry name" value="Mab-21_C"/>
    <property type="match status" value="1"/>
</dbReference>
<dbReference type="OrthoDB" id="5950246at2759"/>
<dbReference type="Proteomes" id="UP000694844">
    <property type="component" value="Chromosome 6"/>
</dbReference>